<feature type="transmembrane region" description="Helical" evidence="1">
    <location>
        <begin position="17"/>
        <end position="36"/>
    </location>
</feature>
<evidence type="ECO:0000256" key="1">
    <source>
        <dbReference type="SAM" id="Phobius"/>
    </source>
</evidence>
<accession>A0AA37TMF6</accession>
<dbReference type="EMBL" id="BSPO01000001">
    <property type="protein sequence ID" value="GLS82343.1"/>
    <property type="molecule type" value="Genomic_DNA"/>
</dbReference>
<dbReference type="AlphaFoldDB" id="A0AA37TMF6"/>
<proteinExistence type="predicted"/>
<evidence type="ECO:0000313" key="2">
    <source>
        <dbReference type="EMBL" id="GLS82343.1"/>
    </source>
</evidence>
<keyword evidence="1" id="KW-0472">Membrane</keyword>
<keyword evidence="1" id="KW-1133">Transmembrane helix</keyword>
<dbReference type="Proteomes" id="UP001157439">
    <property type="component" value="Unassembled WGS sequence"/>
</dbReference>
<organism evidence="2 3">
    <name type="scientific">Paraferrimonas haliotis</name>
    <dbReference type="NCBI Taxonomy" id="2013866"/>
    <lineage>
        <taxon>Bacteria</taxon>
        <taxon>Pseudomonadati</taxon>
        <taxon>Pseudomonadota</taxon>
        <taxon>Gammaproteobacteria</taxon>
        <taxon>Alteromonadales</taxon>
        <taxon>Ferrimonadaceae</taxon>
        <taxon>Paraferrimonas</taxon>
    </lineage>
</organism>
<evidence type="ECO:0000313" key="3">
    <source>
        <dbReference type="Proteomes" id="UP001157439"/>
    </source>
</evidence>
<protein>
    <submittedName>
        <fullName evidence="2">MSHA biogenesis protein MshF</fullName>
    </submittedName>
</protein>
<keyword evidence="3" id="KW-1185">Reference proteome</keyword>
<comment type="caution">
    <text evidence="2">The sequence shown here is derived from an EMBL/GenBank/DDBJ whole genome shotgun (WGS) entry which is preliminary data.</text>
</comment>
<gene>
    <name evidence="2" type="primary">mshF</name>
    <name evidence="2" type="ORF">GCM10007894_03200</name>
</gene>
<reference evidence="2 3" key="1">
    <citation type="journal article" date="2014" name="Int. J. Syst. Evol. Microbiol.">
        <title>Complete genome sequence of Corynebacterium casei LMG S-19264T (=DSM 44701T), isolated from a smear-ripened cheese.</title>
        <authorList>
            <consortium name="US DOE Joint Genome Institute (JGI-PGF)"/>
            <person name="Walter F."/>
            <person name="Albersmeier A."/>
            <person name="Kalinowski J."/>
            <person name="Ruckert C."/>
        </authorList>
    </citation>
    <scope>NUCLEOTIDE SEQUENCE [LARGE SCALE GENOMIC DNA]</scope>
    <source>
        <strain evidence="2 3">NBRC 112785</strain>
    </source>
</reference>
<keyword evidence="1" id="KW-0812">Transmembrane</keyword>
<dbReference type="RefSeq" id="WP_095497894.1">
    <property type="nucleotide sequence ID" value="NZ_BSPO01000001.1"/>
</dbReference>
<sequence length="163" mass="18285">MQRQQKADLELLSSGKLIVTVMIVMVVMAVIGWRFAPMSTSLDQTHLEQEQVRWITVTNMLRSQWMTQGRPQQITAELHGSNQSITVAMSASGWPTPTHRTESGCQALWRAIQGTARDDQFANGNLRAGFDRSSKVCRYRVSDGSAMSYQVETGRLLVIEPKD</sequence>
<name>A0AA37TMF6_9GAMM</name>